<accession>A0A7W2L714</accession>
<proteinExistence type="predicted"/>
<name>A0A7W2L714_PSEPU</name>
<organism evidence="4 5">
    <name type="scientific">Pseudomonas putida</name>
    <name type="common">Arthrobacter siderocapsulatus</name>
    <dbReference type="NCBI Taxonomy" id="303"/>
    <lineage>
        <taxon>Bacteria</taxon>
        <taxon>Pseudomonadati</taxon>
        <taxon>Pseudomonadota</taxon>
        <taxon>Gammaproteobacteria</taxon>
        <taxon>Pseudomonadales</taxon>
        <taxon>Pseudomonadaceae</taxon>
        <taxon>Pseudomonas</taxon>
    </lineage>
</organism>
<dbReference type="Pfam" id="PF24801">
    <property type="entry name" value="FNIII-A_GpJ"/>
    <property type="match status" value="1"/>
</dbReference>
<feature type="domain" description="Tip attachment protein J HDII-ins2" evidence="3">
    <location>
        <begin position="95"/>
        <end position="220"/>
    </location>
</feature>
<dbReference type="PANTHER" id="PTHR36251:SF2">
    <property type="entry name" value="GIFSY-2 PROPHAGE HOST SPECIFICITY PROTEIN J, PHAGE LAMBDA"/>
    <property type="match status" value="1"/>
</dbReference>
<dbReference type="AlphaFoldDB" id="A0A7W2L714"/>
<evidence type="ECO:0000259" key="3">
    <source>
        <dbReference type="Pfam" id="PF24801"/>
    </source>
</evidence>
<dbReference type="Pfam" id="PF13550">
    <property type="entry name" value="Phage-tail_3"/>
    <property type="match status" value="1"/>
</dbReference>
<dbReference type="InterPro" id="IPR053171">
    <property type="entry name" value="Viral_Tip_Attach_Protein"/>
</dbReference>
<dbReference type="InterPro" id="IPR055385">
    <property type="entry name" value="GpJ_HDII-ins2"/>
</dbReference>
<feature type="domain" description="Tip attachment protein J" evidence="2">
    <location>
        <begin position="343"/>
        <end position="505"/>
    </location>
</feature>
<sequence length="770" mass="84781">MGPADQLDITGAKGGGSKPKTPVEAPDSLQSTNIGKILIAVGEGEFDGEPTDRDIYLDNTPIMDASGNVNFPGVKWEWRPGSVEQEYIQGIPAIENETTVNVELRSDNPFTRALSNTQLSAVRVRMAWPRLAQQDSSGNTNGYRIEYAIDIATDGGAYVEAHLGAVDGKTTNGYQRSVRVNLPKATSGWMLRVRRITPNANSGTIADTMTIAGYTEIIDQKLRYPNTALLYIEFDAQQFQNIPAVTVKCKAKRWPVPSNYDPVARTYSGVWDGTFKQAWTNNPAFVTYGVCVEDRFGLGKRIKPWMVDKWEMYRIAQYCDQRVPNGIGGQEPRFLCDMNLQGRAEAWTLLRDLSAIYRGMVYWAHGSLFMQADMPRAQDIDYVFTRANVIDGEFVYGGAERNTHYSRALVSYDNPANNYDTDAIPVTDNALQRRYRDRPIEISAIGCTRASEAQRRGKWALLSNSQDRTVTFKTGMEGRIPLPGYVIPVADELVAGRPNGGRISAAAGRVVTLDRDTPIKAGDRLILNLPNGTAQARTVQSVVGRAVTVTTAYGVQPEPELQWAIDYDDLAVQLFRVLKTTRTQEGEYEITALEFNPSKFAAIDTGAKLDERPISVIPVTTVQPPASVTLSSAHMIDQGIAVSTMTIAWPAVEGAVAYDVEWRKDNGNWVRLQRTGATSVDVVGIYAGAYLARVRAVSSFDITSIWKSSTLTQLNGKEGLPPSVTFLDTENLLFGIGIKWGFPAGAEDSQRTELWYSEGTDLGQATKLAD</sequence>
<evidence type="ECO:0000313" key="5">
    <source>
        <dbReference type="Proteomes" id="UP000553948"/>
    </source>
</evidence>
<evidence type="ECO:0000256" key="1">
    <source>
        <dbReference type="SAM" id="MobiDB-lite"/>
    </source>
</evidence>
<dbReference type="EMBL" id="JACGDG010000068">
    <property type="protein sequence ID" value="MBA6119496.1"/>
    <property type="molecule type" value="Genomic_DNA"/>
</dbReference>
<reference evidence="4 5" key="1">
    <citation type="submission" date="2020-07" db="EMBL/GenBank/DDBJ databases">
        <title>Diversity of carbapenemase encoding genes among Pseudomonas putida group clinical isolates in a tertiary Brazilian hospital.</title>
        <authorList>
            <person name="Alberto-Lei F."/>
            <person name="Nodari C.S."/>
            <person name="Streling A.P."/>
            <person name="Paulino J.T."/>
            <person name="Bessa-Neto F.O."/>
            <person name="Cayo R."/>
            <person name="Gales A.C."/>
        </authorList>
    </citation>
    <scope>NUCLEOTIDE SEQUENCE [LARGE SCALE GENOMIC DNA]</scope>
    <source>
        <strain evidence="4 5">12464</strain>
    </source>
</reference>
<dbReference type="RefSeq" id="WP_182387821.1">
    <property type="nucleotide sequence ID" value="NZ_JACGDG010000068.1"/>
</dbReference>
<gene>
    <name evidence="4" type="ORF">H4C47_27815</name>
</gene>
<dbReference type="Proteomes" id="UP000553948">
    <property type="component" value="Unassembled WGS sequence"/>
</dbReference>
<evidence type="ECO:0000259" key="2">
    <source>
        <dbReference type="Pfam" id="PF13550"/>
    </source>
</evidence>
<evidence type="ECO:0000313" key="4">
    <source>
        <dbReference type="EMBL" id="MBA6119496.1"/>
    </source>
</evidence>
<dbReference type="InterPro" id="IPR032876">
    <property type="entry name" value="J_dom"/>
</dbReference>
<protein>
    <submittedName>
        <fullName evidence="4">Host specificity protein J</fullName>
    </submittedName>
</protein>
<feature type="region of interest" description="Disordered" evidence="1">
    <location>
        <begin position="1"/>
        <end position="28"/>
    </location>
</feature>
<comment type="caution">
    <text evidence="4">The sequence shown here is derived from an EMBL/GenBank/DDBJ whole genome shotgun (WGS) entry which is preliminary data.</text>
</comment>
<dbReference type="PANTHER" id="PTHR36251">
    <property type="entry name" value="FELS-1 PROPHAGE HOST SPECIFICITY PROTEIN-RELATED"/>
    <property type="match status" value="1"/>
</dbReference>
<feature type="non-terminal residue" evidence="4">
    <location>
        <position position="770"/>
    </location>
</feature>